<dbReference type="InterPro" id="IPR011110">
    <property type="entry name" value="Reg_prop"/>
</dbReference>
<dbReference type="AlphaFoldDB" id="A0A3B1A5Q8"/>
<proteinExistence type="predicted"/>
<dbReference type="EMBL" id="UOFQ01000091">
    <property type="protein sequence ID" value="VAW88236.1"/>
    <property type="molecule type" value="Genomic_DNA"/>
</dbReference>
<dbReference type="InterPro" id="IPR015943">
    <property type="entry name" value="WD40/YVTN_repeat-like_dom_sf"/>
</dbReference>
<keyword evidence="1" id="KW-0808">Transferase</keyword>
<dbReference type="Pfam" id="PF07494">
    <property type="entry name" value="Reg_prop"/>
    <property type="match status" value="3"/>
</dbReference>
<protein>
    <submittedName>
        <fullName evidence="1">Sensor histidine kinase/response regulator</fullName>
    </submittedName>
</protein>
<sequence length="411" mass="44063">MRERLIFASLTLSSALLLSACSDTDNETNEAAVTQSEPAPLATAAVAASDIKSVVAPAVDDVTEAPLASPLDATATVRSSLPRVLESFGVGDNVFVRSLAVDEVGKAIWVGTSAGVLEIDLESYDMRAAYSRRDGLANEYVFSIMVDSQGSKWFGTNGGGMTRLRDGEWKTFFPMHGLADYWVYSFGESKDGNLWVGTWGGANQFDSTKDEFTATYVKELVNEWVYGIASDDQGRMWLGTEGGISMFDGTRWHAFTHEDGVGAPNSSNLPLSQNTGLGTRERHDLSVMTEGQQTYNPGYVFSVQVAANGDVWAGTWGGGVSVYDGETWQSLTTEDGLAGNVVYSIAQDAAGVFWFGTNKGLSRYDGKAWQTFSKGGANGLIDDNVYAVIAHPAGEIWVGTRGGVTRLGYGQ</sequence>
<organism evidence="1">
    <name type="scientific">hydrothermal vent metagenome</name>
    <dbReference type="NCBI Taxonomy" id="652676"/>
    <lineage>
        <taxon>unclassified sequences</taxon>
        <taxon>metagenomes</taxon>
        <taxon>ecological metagenomes</taxon>
    </lineage>
</organism>
<dbReference type="SUPFAM" id="SSF63829">
    <property type="entry name" value="Calcium-dependent phosphotriesterase"/>
    <property type="match status" value="2"/>
</dbReference>
<name>A0A3B1A5Q8_9ZZZZ</name>
<reference evidence="1" key="1">
    <citation type="submission" date="2018-06" db="EMBL/GenBank/DDBJ databases">
        <authorList>
            <person name="Zhirakovskaya E."/>
        </authorList>
    </citation>
    <scope>NUCLEOTIDE SEQUENCE</scope>
</reference>
<evidence type="ECO:0000313" key="1">
    <source>
        <dbReference type="EMBL" id="VAW88236.1"/>
    </source>
</evidence>
<dbReference type="Gene3D" id="2.130.10.10">
    <property type="entry name" value="YVTN repeat-like/Quinoprotein amine dehydrogenase"/>
    <property type="match status" value="2"/>
</dbReference>
<accession>A0A3B1A5Q8</accession>
<gene>
    <name evidence="1" type="ORF">MNBD_GAMMA17-130</name>
</gene>
<dbReference type="GO" id="GO:0016301">
    <property type="term" value="F:kinase activity"/>
    <property type="evidence" value="ECO:0007669"/>
    <property type="project" value="UniProtKB-KW"/>
</dbReference>
<dbReference type="PROSITE" id="PS51257">
    <property type="entry name" value="PROKAR_LIPOPROTEIN"/>
    <property type="match status" value="1"/>
</dbReference>
<keyword evidence="1" id="KW-0418">Kinase</keyword>